<name>A0A919S6Z8_9ACTN</name>
<dbReference type="PANTHER" id="PTHR33164">
    <property type="entry name" value="TRANSCRIPTIONAL REGULATOR, MARR FAMILY"/>
    <property type="match status" value="1"/>
</dbReference>
<sequence length="141" mass="15361">MRSVQEIGLLVKRLQHRHHRAMTAALTDLGVSLVQWDTLRHLHENPGASLHDLARLTFQTDQAFGTLATRMVERGLIERTPAPGRAIRHRITAKGEAIRVEGGRRAAEVLGWSLGGLTAGQRDQLGGLLELALTAEPPDAG</sequence>
<evidence type="ECO:0000313" key="3">
    <source>
        <dbReference type="Proteomes" id="UP000681340"/>
    </source>
</evidence>
<dbReference type="GO" id="GO:0003700">
    <property type="term" value="F:DNA-binding transcription factor activity"/>
    <property type="evidence" value="ECO:0007669"/>
    <property type="project" value="InterPro"/>
</dbReference>
<keyword evidence="3" id="KW-1185">Reference proteome</keyword>
<dbReference type="SUPFAM" id="SSF46785">
    <property type="entry name" value="Winged helix' DNA-binding domain"/>
    <property type="match status" value="1"/>
</dbReference>
<dbReference type="SMART" id="SM00347">
    <property type="entry name" value="HTH_MARR"/>
    <property type="match status" value="1"/>
</dbReference>
<proteinExistence type="predicted"/>
<reference evidence="2" key="1">
    <citation type="submission" date="2021-03" db="EMBL/GenBank/DDBJ databases">
        <title>Whole genome shotgun sequence of Actinoplanes auranticolor NBRC 12245.</title>
        <authorList>
            <person name="Komaki H."/>
            <person name="Tamura T."/>
        </authorList>
    </citation>
    <scope>NUCLEOTIDE SEQUENCE</scope>
    <source>
        <strain evidence="2">NBRC 12245</strain>
    </source>
</reference>
<dbReference type="Pfam" id="PF12802">
    <property type="entry name" value="MarR_2"/>
    <property type="match status" value="1"/>
</dbReference>
<organism evidence="2 3">
    <name type="scientific">Actinoplanes auranticolor</name>
    <dbReference type="NCBI Taxonomy" id="47988"/>
    <lineage>
        <taxon>Bacteria</taxon>
        <taxon>Bacillati</taxon>
        <taxon>Actinomycetota</taxon>
        <taxon>Actinomycetes</taxon>
        <taxon>Micromonosporales</taxon>
        <taxon>Micromonosporaceae</taxon>
        <taxon>Actinoplanes</taxon>
    </lineage>
</organism>
<evidence type="ECO:0000313" key="2">
    <source>
        <dbReference type="EMBL" id="GIM64356.1"/>
    </source>
</evidence>
<dbReference type="AlphaFoldDB" id="A0A919S6Z8"/>
<feature type="domain" description="HTH marR-type" evidence="1">
    <location>
        <begin position="24"/>
        <end position="122"/>
    </location>
</feature>
<dbReference type="PANTHER" id="PTHR33164:SF103">
    <property type="entry name" value="REGULATORY PROTEIN MARR"/>
    <property type="match status" value="1"/>
</dbReference>
<dbReference type="InterPro" id="IPR036390">
    <property type="entry name" value="WH_DNA-bd_sf"/>
</dbReference>
<accession>A0A919S6Z8</accession>
<dbReference type="EMBL" id="BOQL01000010">
    <property type="protein sequence ID" value="GIM64356.1"/>
    <property type="molecule type" value="Genomic_DNA"/>
</dbReference>
<dbReference type="InterPro" id="IPR039422">
    <property type="entry name" value="MarR/SlyA-like"/>
</dbReference>
<dbReference type="RefSeq" id="WP_212987111.1">
    <property type="nucleotide sequence ID" value="NZ_BAABEA010000007.1"/>
</dbReference>
<dbReference type="Gene3D" id="1.10.10.10">
    <property type="entry name" value="Winged helix-like DNA-binding domain superfamily/Winged helix DNA-binding domain"/>
    <property type="match status" value="1"/>
</dbReference>
<gene>
    <name evidence="2" type="ORF">Aau02nite_09880</name>
</gene>
<evidence type="ECO:0000259" key="1">
    <source>
        <dbReference type="SMART" id="SM00347"/>
    </source>
</evidence>
<dbReference type="InterPro" id="IPR000835">
    <property type="entry name" value="HTH_MarR-typ"/>
</dbReference>
<protein>
    <submittedName>
        <fullName evidence="2">MarR family transcriptional regulator</fullName>
    </submittedName>
</protein>
<dbReference type="GO" id="GO:0006950">
    <property type="term" value="P:response to stress"/>
    <property type="evidence" value="ECO:0007669"/>
    <property type="project" value="TreeGrafter"/>
</dbReference>
<comment type="caution">
    <text evidence="2">The sequence shown here is derived from an EMBL/GenBank/DDBJ whole genome shotgun (WGS) entry which is preliminary data.</text>
</comment>
<dbReference type="Proteomes" id="UP000681340">
    <property type="component" value="Unassembled WGS sequence"/>
</dbReference>
<dbReference type="InterPro" id="IPR036388">
    <property type="entry name" value="WH-like_DNA-bd_sf"/>
</dbReference>